<dbReference type="EMBL" id="BAAFJT010000020">
    <property type="protein sequence ID" value="GAB0198491.1"/>
    <property type="molecule type" value="Genomic_DNA"/>
</dbReference>
<name>A0ABC9XLD5_GRUJA</name>
<comment type="caution">
    <text evidence="2">The sequence shown here is derived from an EMBL/GenBank/DDBJ whole genome shotgun (WGS) entry which is preliminary data.</text>
</comment>
<dbReference type="AlphaFoldDB" id="A0ABC9XLD5"/>
<organism evidence="2 3">
    <name type="scientific">Grus japonensis</name>
    <name type="common">Japanese crane</name>
    <name type="synonym">Red-crowned crane</name>
    <dbReference type="NCBI Taxonomy" id="30415"/>
    <lineage>
        <taxon>Eukaryota</taxon>
        <taxon>Metazoa</taxon>
        <taxon>Chordata</taxon>
        <taxon>Craniata</taxon>
        <taxon>Vertebrata</taxon>
        <taxon>Euteleostomi</taxon>
        <taxon>Archelosauria</taxon>
        <taxon>Archosauria</taxon>
        <taxon>Dinosauria</taxon>
        <taxon>Saurischia</taxon>
        <taxon>Theropoda</taxon>
        <taxon>Coelurosauria</taxon>
        <taxon>Aves</taxon>
        <taxon>Neognathae</taxon>
        <taxon>Neoaves</taxon>
        <taxon>Gruiformes</taxon>
        <taxon>Gruidae</taxon>
        <taxon>Grus</taxon>
    </lineage>
</organism>
<evidence type="ECO:0000256" key="1">
    <source>
        <dbReference type="SAM" id="MobiDB-lite"/>
    </source>
</evidence>
<feature type="region of interest" description="Disordered" evidence="1">
    <location>
        <begin position="20"/>
        <end position="54"/>
    </location>
</feature>
<evidence type="ECO:0000313" key="3">
    <source>
        <dbReference type="Proteomes" id="UP001623348"/>
    </source>
</evidence>
<proteinExistence type="predicted"/>
<gene>
    <name evidence="2" type="ORF">GRJ2_002314500</name>
</gene>
<dbReference type="Proteomes" id="UP001623348">
    <property type="component" value="Unassembled WGS sequence"/>
</dbReference>
<keyword evidence="3" id="KW-1185">Reference proteome</keyword>
<evidence type="ECO:0000313" key="2">
    <source>
        <dbReference type="EMBL" id="GAB0198491.1"/>
    </source>
</evidence>
<sequence>MEGHRASSCLPLQARESLPRWARKDPSSWSAAGQAANVHHRVPRDDLDPRRKSSSKFCRSIQVVVKKERCM</sequence>
<reference evidence="2 3" key="1">
    <citation type="submission" date="2024-06" db="EMBL/GenBank/DDBJ databases">
        <title>The draft genome of Grus japonensis, version 3.</title>
        <authorList>
            <person name="Nabeshima K."/>
            <person name="Suzuki S."/>
            <person name="Onuma M."/>
        </authorList>
    </citation>
    <scope>NUCLEOTIDE SEQUENCE [LARGE SCALE GENOMIC DNA]</scope>
    <source>
        <strain evidence="2 3">451A</strain>
    </source>
</reference>
<protein>
    <submittedName>
        <fullName evidence="2">Uncharacterized protein</fullName>
    </submittedName>
</protein>
<accession>A0ABC9XLD5</accession>